<dbReference type="GO" id="GO:0006508">
    <property type="term" value="P:proteolysis"/>
    <property type="evidence" value="ECO:0007669"/>
    <property type="project" value="UniProtKB-KW"/>
</dbReference>
<comment type="similarity">
    <text evidence="1">Belongs to the peptidase C40 family.</text>
</comment>
<keyword evidence="9" id="KW-1185">Reference proteome</keyword>
<evidence type="ECO:0000256" key="2">
    <source>
        <dbReference type="ARBA" id="ARBA00022670"/>
    </source>
</evidence>
<dbReference type="PANTHER" id="PTHR47360:SF1">
    <property type="entry name" value="ENDOPEPTIDASE NLPC-RELATED"/>
    <property type="match status" value="1"/>
</dbReference>
<dbReference type="InParanoid" id="A0A6N7EVX9"/>
<dbReference type="InterPro" id="IPR000064">
    <property type="entry name" value="NLP_P60_dom"/>
</dbReference>
<evidence type="ECO:0000313" key="9">
    <source>
        <dbReference type="Proteomes" id="UP000471298"/>
    </source>
</evidence>
<dbReference type="InterPro" id="IPR052062">
    <property type="entry name" value="Murein_DD/LD_carboxypeptidase"/>
</dbReference>
<keyword evidence="3 6" id="KW-0732">Signal</keyword>
<gene>
    <name evidence="8" type="ORF">GCU85_02365</name>
</gene>
<evidence type="ECO:0000259" key="7">
    <source>
        <dbReference type="PROSITE" id="PS51935"/>
    </source>
</evidence>
<organism evidence="8 9">
    <name type="scientific">Ostreibacterium oceani</name>
    <dbReference type="NCBI Taxonomy" id="2654998"/>
    <lineage>
        <taxon>Bacteria</taxon>
        <taxon>Pseudomonadati</taxon>
        <taxon>Pseudomonadota</taxon>
        <taxon>Gammaproteobacteria</taxon>
        <taxon>Cardiobacteriales</taxon>
        <taxon>Ostreibacteriaceae</taxon>
        <taxon>Ostreibacterium</taxon>
    </lineage>
</organism>
<feature type="signal peptide" evidence="6">
    <location>
        <begin position="1"/>
        <end position="28"/>
    </location>
</feature>
<evidence type="ECO:0000256" key="3">
    <source>
        <dbReference type="ARBA" id="ARBA00022729"/>
    </source>
</evidence>
<dbReference type="AlphaFoldDB" id="A0A6N7EVX9"/>
<accession>A0A6N7EVX9</accession>
<dbReference type="Proteomes" id="UP000471298">
    <property type="component" value="Unassembled WGS sequence"/>
</dbReference>
<evidence type="ECO:0000256" key="5">
    <source>
        <dbReference type="ARBA" id="ARBA00022807"/>
    </source>
</evidence>
<dbReference type="EMBL" id="WHNW01000002">
    <property type="protein sequence ID" value="MPV85579.1"/>
    <property type="molecule type" value="Genomic_DNA"/>
</dbReference>
<name>A0A6N7EVX9_9GAMM</name>
<feature type="domain" description="NlpC/P60" evidence="7">
    <location>
        <begin position="43"/>
        <end position="163"/>
    </location>
</feature>
<dbReference type="Gene3D" id="3.90.1720.10">
    <property type="entry name" value="endopeptidase domain like (from Nostoc punctiforme)"/>
    <property type="match status" value="1"/>
</dbReference>
<protein>
    <submittedName>
        <fullName evidence="8">Peptidase P60</fullName>
    </submittedName>
</protein>
<feature type="chain" id="PRO_5027022275" evidence="6">
    <location>
        <begin position="29"/>
        <end position="163"/>
    </location>
</feature>
<keyword evidence="4" id="KW-0378">Hydrolase</keyword>
<reference evidence="8 9" key="1">
    <citation type="submission" date="2019-10" db="EMBL/GenBank/DDBJ databases">
        <title>Cardiobacteriales fam. a chemoheterotrophic member of the order Cardiobacteriales, and proposal of Cardiobacteriales fam. nov.</title>
        <authorList>
            <person name="Wang C."/>
        </authorList>
    </citation>
    <scope>NUCLEOTIDE SEQUENCE [LARGE SCALE GENOMIC DNA]</scope>
    <source>
        <strain evidence="8 9">ML27</strain>
    </source>
</reference>
<dbReference type="PANTHER" id="PTHR47360">
    <property type="entry name" value="MUREIN DD-ENDOPEPTIDASE MEPS/MUREIN LD-CARBOXYPEPTIDASE"/>
    <property type="match status" value="1"/>
</dbReference>
<evidence type="ECO:0000256" key="1">
    <source>
        <dbReference type="ARBA" id="ARBA00007074"/>
    </source>
</evidence>
<dbReference type="PROSITE" id="PS51935">
    <property type="entry name" value="NLPC_P60"/>
    <property type="match status" value="1"/>
</dbReference>
<proteinExistence type="inferred from homology"/>
<sequence length="163" mass="18382">MIKTKKTLHNLSQVVLILWLGTSLSACAVNWRGESAKQKTKAPATQAQLMAFYQSWKGTPYRLGGTGRSGIDCSAFVMQGFQQIFSIDMPRTTEAQAKVGSRVMFSERKPGDLVFFKTGWNLRHVGIYVGDNQFMHASTSKGVIISSLSNPYWEKYYWKTTRI</sequence>
<keyword evidence="2" id="KW-0645">Protease</keyword>
<comment type="caution">
    <text evidence="8">The sequence shown here is derived from an EMBL/GenBank/DDBJ whole genome shotgun (WGS) entry which is preliminary data.</text>
</comment>
<evidence type="ECO:0000313" key="8">
    <source>
        <dbReference type="EMBL" id="MPV85579.1"/>
    </source>
</evidence>
<evidence type="ECO:0000256" key="4">
    <source>
        <dbReference type="ARBA" id="ARBA00022801"/>
    </source>
</evidence>
<dbReference type="FunCoup" id="A0A6N7EVX9">
    <property type="interactions" value="15"/>
</dbReference>
<dbReference type="InterPro" id="IPR038765">
    <property type="entry name" value="Papain-like_cys_pep_sf"/>
</dbReference>
<keyword evidence="5" id="KW-0788">Thiol protease</keyword>
<dbReference type="GO" id="GO:0008234">
    <property type="term" value="F:cysteine-type peptidase activity"/>
    <property type="evidence" value="ECO:0007669"/>
    <property type="project" value="UniProtKB-KW"/>
</dbReference>
<dbReference type="Pfam" id="PF00877">
    <property type="entry name" value="NLPC_P60"/>
    <property type="match status" value="1"/>
</dbReference>
<evidence type="ECO:0000256" key="6">
    <source>
        <dbReference type="SAM" id="SignalP"/>
    </source>
</evidence>
<dbReference type="SUPFAM" id="SSF54001">
    <property type="entry name" value="Cysteine proteinases"/>
    <property type="match status" value="1"/>
</dbReference>
<dbReference type="PROSITE" id="PS51257">
    <property type="entry name" value="PROKAR_LIPOPROTEIN"/>
    <property type="match status" value="1"/>
</dbReference>